<accession>A0A6J0LT65</accession>
<reference evidence="3" key="1">
    <citation type="submission" date="2025-08" db="UniProtKB">
        <authorList>
            <consortium name="RefSeq"/>
        </authorList>
    </citation>
    <scope>IDENTIFICATION</scope>
    <source>
        <tissue evidence="3">Leaf</tissue>
    </source>
</reference>
<sequence length="130" mass="15318">MLVAWRALVWFSQAVPRHSFMTWLAFKNRLSTAGRLFGPVITPDWDDTIASLLQTGRNRIDSVLMRMAFQTVLYAIWRERNTRRHGEAGITVEKFTRAIDKQIRNRISSLRYSPGHPLEDLRRRWFQLSS</sequence>
<keyword evidence="2" id="KW-1185">Reference proteome</keyword>
<dbReference type="Pfam" id="PF13966">
    <property type="entry name" value="zf-RVT"/>
    <property type="match status" value="1"/>
</dbReference>
<dbReference type="OrthoDB" id="1028946at2759"/>
<dbReference type="KEGG" id="rsz:108834382"/>
<protein>
    <submittedName>
        <fullName evidence="3">Uncharacterized protein LOC108834382</fullName>
    </submittedName>
</protein>
<organism evidence="2 3">
    <name type="scientific">Raphanus sativus</name>
    <name type="common">Radish</name>
    <name type="synonym">Raphanus raphanistrum var. sativus</name>
    <dbReference type="NCBI Taxonomy" id="3726"/>
    <lineage>
        <taxon>Eukaryota</taxon>
        <taxon>Viridiplantae</taxon>
        <taxon>Streptophyta</taxon>
        <taxon>Embryophyta</taxon>
        <taxon>Tracheophyta</taxon>
        <taxon>Spermatophyta</taxon>
        <taxon>Magnoliopsida</taxon>
        <taxon>eudicotyledons</taxon>
        <taxon>Gunneridae</taxon>
        <taxon>Pentapetalae</taxon>
        <taxon>rosids</taxon>
        <taxon>malvids</taxon>
        <taxon>Brassicales</taxon>
        <taxon>Brassicaceae</taxon>
        <taxon>Brassiceae</taxon>
        <taxon>Raphanus</taxon>
    </lineage>
</organism>
<gene>
    <name evidence="3" type="primary">LOC108834382</name>
</gene>
<name>A0A6J0LT65_RAPSA</name>
<dbReference type="AlphaFoldDB" id="A0A6J0LT65"/>
<feature type="domain" description="Reverse transcriptase zinc-binding" evidence="1">
    <location>
        <begin position="4"/>
        <end position="37"/>
    </location>
</feature>
<dbReference type="Proteomes" id="UP000504610">
    <property type="component" value="Unplaced"/>
</dbReference>
<dbReference type="InterPro" id="IPR026960">
    <property type="entry name" value="RVT-Znf"/>
</dbReference>
<dbReference type="GeneID" id="108834382"/>
<dbReference type="RefSeq" id="XP_018463217.1">
    <property type="nucleotide sequence ID" value="XM_018607715.1"/>
</dbReference>
<proteinExistence type="predicted"/>
<evidence type="ECO:0000313" key="3">
    <source>
        <dbReference type="RefSeq" id="XP_018463217.1"/>
    </source>
</evidence>
<evidence type="ECO:0000259" key="1">
    <source>
        <dbReference type="Pfam" id="PF13966"/>
    </source>
</evidence>
<evidence type="ECO:0000313" key="2">
    <source>
        <dbReference type="Proteomes" id="UP000504610"/>
    </source>
</evidence>